<accession>A0A3B0XV98</accession>
<dbReference type="Pfam" id="PF12974">
    <property type="entry name" value="Phosphonate-bd"/>
    <property type="match status" value="1"/>
</dbReference>
<proteinExistence type="predicted"/>
<gene>
    <name evidence="1" type="ORF">MNBD_GAMMA09-2427</name>
</gene>
<protein>
    <recommendedName>
        <fullName evidence="2">ABC transporter, substrate-binding protein (Cluster 12, methionine/phosphonates)</fullName>
    </recommendedName>
</protein>
<sequence length="275" mass="31275">MNKTIVLLLLCLVWLPTLIAAERVYTWTVVPQFNPTVVHRDWGPLMKLLEQRTGYRFKLIIADSFTFYETSLFKGKIDFAYANPYQTLLAHREQGYIPLIRDGQRRLTGILVVRNDSPLQNVKDVEGKRIVFASPNAFAVSLYLRALMTEKEGVSYIADYVGTHSNAYRQVLLGRAAASGGVYRTLHKERAEVQNNLRVIYESPSTITHAIVAHPDVPAEVRESVQKTILSLTESEEGKVMLRHIFLPQPVAADFKRDYKPLKSLKLDSYVVLPE</sequence>
<name>A0A3B0XV98_9ZZZZ</name>
<evidence type="ECO:0008006" key="2">
    <source>
        <dbReference type="Google" id="ProtNLM"/>
    </source>
</evidence>
<dbReference type="PANTHER" id="PTHR35841:SF1">
    <property type="entry name" value="PHOSPHONATES-BINDING PERIPLASMIC PROTEIN"/>
    <property type="match status" value="1"/>
</dbReference>
<evidence type="ECO:0000313" key="1">
    <source>
        <dbReference type="EMBL" id="VAW68113.1"/>
    </source>
</evidence>
<dbReference type="AlphaFoldDB" id="A0A3B0XV98"/>
<dbReference type="SUPFAM" id="SSF53850">
    <property type="entry name" value="Periplasmic binding protein-like II"/>
    <property type="match status" value="1"/>
</dbReference>
<dbReference type="EMBL" id="UOFI01000115">
    <property type="protein sequence ID" value="VAW68113.1"/>
    <property type="molecule type" value="Genomic_DNA"/>
</dbReference>
<reference evidence="1" key="1">
    <citation type="submission" date="2018-06" db="EMBL/GenBank/DDBJ databases">
        <authorList>
            <person name="Zhirakovskaya E."/>
        </authorList>
    </citation>
    <scope>NUCLEOTIDE SEQUENCE</scope>
</reference>
<dbReference type="PANTHER" id="PTHR35841">
    <property type="entry name" value="PHOSPHONATES-BINDING PERIPLASMIC PROTEIN"/>
    <property type="match status" value="1"/>
</dbReference>
<dbReference type="Gene3D" id="3.40.190.10">
    <property type="entry name" value="Periplasmic binding protein-like II"/>
    <property type="match status" value="2"/>
</dbReference>
<organism evidence="1">
    <name type="scientific">hydrothermal vent metagenome</name>
    <dbReference type="NCBI Taxonomy" id="652676"/>
    <lineage>
        <taxon>unclassified sequences</taxon>
        <taxon>metagenomes</taxon>
        <taxon>ecological metagenomes</taxon>
    </lineage>
</organism>